<dbReference type="AlphaFoldDB" id="I3UGZ7"/>
<dbReference type="GO" id="GO:0015128">
    <property type="term" value="F:gluconate transmembrane transporter activity"/>
    <property type="evidence" value="ECO:0007669"/>
    <property type="project" value="InterPro"/>
</dbReference>
<protein>
    <submittedName>
        <fullName evidence="2">GntP family transporter</fullName>
    </submittedName>
</protein>
<organism evidence="2 3">
    <name type="scientific">Advenella kashmirensis (strain DSM 17095 / LMG 22695 / WT001)</name>
    <name type="common">Tetrathiobacter kashmirensis</name>
    <dbReference type="NCBI Taxonomy" id="1036672"/>
    <lineage>
        <taxon>Bacteria</taxon>
        <taxon>Pseudomonadati</taxon>
        <taxon>Pseudomonadota</taxon>
        <taxon>Betaproteobacteria</taxon>
        <taxon>Burkholderiales</taxon>
        <taxon>Alcaligenaceae</taxon>
    </lineage>
</organism>
<reference evidence="2 3" key="1">
    <citation type="journal article" date="2011" name="J. Bacteriol.">
        <title>Whole-genome shotgun sequencing of the sulfur-oxidizing chemoautotroph Tetrathiobacter kashmirensis.</title>
        <authorList>
            <person name="Ghosh W."/>
            <person name="George A."/>
            <person name="Agarwal A."/>
            <person name="Raj P."/>
            <person name="Alam M."/>
            <person name="Pyne P."/>
            <person name="Das Gupta S.K."/>
        </authorList>
    </citation>
    <scope>NUCLEOTIDE SEQUENCE [LARGE SCALE GENOMIC DNA]</scope>
    <source>
        <strain evidence="2 3">WT001</strain>
    </source>
</reference>
<feature type="transmembrane region" description="Helical" evidence="1">
    <location>
        <begin position="373"/>
        <end position="395"/>
    </location>
</feature>
<keyword evidence="1" id="KW-0812">Transmembrane</keyword>
<keyword evidence="1" id="KW-0472">Membrane</keyword>
<evidence type="ECO:0000313" key="3">
    <source>
        <dbReference type="Proteomes" id="UP000005267"/>
    </source>
</evidence>
<dbReference type="EMBL" id="CP003555">
    <property type="protein sequence ID" value="AFK64285.1"/>
    <property type="molecule type" value="Genomic_DNA"/>
</dbReference>
<dbReference type="PANTHER" id="PTHR30354:SF7">
    <property type="entry name" value="BLL7963 PROTEIN"/>
    <property type="match status" value="1"/>
</dbReference>
<feature type="transmembrane region" description="Helical" evidence="1">
    <location>
        <begin position="79"/>
        <end position="102"/>
    </location>
</feature>
<feature type="transmembrane region" description="Helical" evidence="1">
    <location>
        <begin position="153"/>
        <end position="183"/>
    </location>
</feature>
<reference evidence="3" key="2">
    <citation type="journal article" date="2013" name="PLoS ONE">
        <title>Genome implosion elicits host-confinement in Alcaligenaceae: evidence from the comparative genomics of Tetrathiobacter kashmirensis, a pathogen in the making.</title>
        <authorList>
            <person name="Ghosh W."/>
            <person name="Alam M."/>
            <person name="Roy C."/>
            <person name="Pyne P."/>
            <person name="George A."/>
            <person name="Chakraborty R."/>
            <person name="Majumder S."/>
            <person name="Agarwal A."/>
            <person name="Chakraborty S."/>
            <person name="Majumdar S."/>
            <person name="Gupta S.K."/>
        </authorList>
    </citation>
    <scope>NUCLEOTIDE SEQUENCE [LARGE SCALE GENOMIC DNA]</scope>
    <source>
        <strain evidence="3">WT001</strain>
    </source>
</reference>
<feature type="transmembrane region" description="Helical" evidence="1">
    <location>
        <begin position="53"/>
        <end position="73"/>
    </location>
</feature>
<dbReference type="InterPro" id="IPR003474">
    <property type="entry name" value="Glcn_transporter"/>
</dbReference>
<evidence type="ECO:0000256" key="1">
    <source>
        <dbReference type="SAM" id="Phobius"/>
    </source>
</evidence>
<feature type="transmembrane region" description="Helical" evidence="1">
    <location>
        <begin position="195"/>
        <end position="213"/>
    </location>
</feature>
<dbReference type="Proteomes" id="UP000005267">
    <property type="component" value="Chromosome"/>
</dbReference>
<name>I3UGZ7_ADVKW</name>
<dbReference type="HOGENOM" id="CLU_042638_1_1_4"/>
<feature type="transmembrane region" description="Helical" evidence="1">
    <location>
        <begin position="233"/>
        <end position="254"/>
    </location>
</feature>
<accession>I3UGZ7</accession>
<dbReference type="KEGG" id="aka:TKWG_23440"/>
<evidence type="ECO:0000313" key="2">
    <source>
        <dbReference type="EMBL" id="AFK64285.1"/>
    </source>
</evidence>
<proteinExistence type="predicted"/>
<dbReference type="GO" id="GO:0005886">
    <property type="term" value="C:plasma membrane"/>
    <property type="evidence" value="ECO:0007669"/>
    <property type="project" value="TreeGrafter"/>
</dbReference>
<feature type="transmembrane region" description="Helical" evidence="1">
    <location>
        <begin position="330"/>
        <end position="352"/>
    </location>
</feature>
<feature type="transmembrane region" description="Helical" evidence="1">
    <location>
        <begin position="288"/>
        <end position="310"/>
    </location>
</feature>
<dbReference type="STRING" id="1036672.TKWG_23440"/>
<feature type="transmembrane region" description="Helical" evidence="1">
    <location>
        <begin position="467"/>
        <end position="485"/>
    </location>
</feature>
<keyword evidence="1" id="KW-1133">Transmembrane helix</keyword>
<sequence>MPNSATLNPYNGSHYSNKLEKSTIYGSLGTGKQHLLAFFPFPISCRFILTKGIILFSMISIVISLVLLMYLAYRGYSVLILAPLMAGLAVLLSGDVTQLLPIYTETFMPALGKYLLQFFPVFLLGALFGQLMADSGAAASIANWIMRVLGPRHAILTVVLACGILTYGGVSLFVVAFAIYPISKVMFYMADIPKRLVPAAIALGAFTFTMTALPGTPAIQNTIPIPYYGTNAFAAPGLGIIGGAIMFGLGMLWLMSRARKAKAAGEGYGDHNDGVANEVISTDHNISFVSSIIPLILVIGINALFTYGIFEGMDLAFLKEKFPALNVKGALGLWAIIISLVVACLWLIIARLRHWTNLQDTINKRAYGSMLPIFNTASEVGYGAVIASLAGFAIIKEFVLGVAPGNPLISESIAMTSLAGITGSSSGGLSIALQTLGADYLRLAQENNISPELLHRVAVMSAGGFDTLPHCGAIITLLAICGLTHRQSYLNIAAVTIVIPLIAVATVITLGTIFGSF</sequence>
<gene>
    <name evidence="2" type="ordered locus">TKWG_23440</name>
</gene>
<dbReference type="Pfam" id="PF02447">
    <property type="entry name" value="GntP_permease"/>
    <property type="match status" value="1"/>
</dbReference>
<feature type="transmembrane region" description="Helical" evidence="1">
    <location>
        <begin position="492"/>
        <end position="514"/>
    </location>
</feature>
<dbReference type="PANTHER" id="PTHR30354">
    <property type="entry name" value="GNT FAMILY GLUCONATE TRANSPORTER"/>
    <property type="match status" value="1"/>
</dbReference>
<feature type="transmembrane region" description="Helical" evidence="1">
    <location>
        <begin position="114"/>
        <end position="133"/>
    </location>
</feature>
<keyword evidence="3" id="KW-1185">Reference proteome</keyword>